<dbReference type="GO" id="GO:0004519">
    <property type="term" value="F:endonuclease activity"/>
    <property type="evidence" value="ECO:0007669"/>
    <property type="project" value="UniProtKB-KW"/>
</dbReference>
<dbReference type="OrthoDB" id="21336at10239"/>
<feature type="domain" description="NUMOD4" evidence="1">
    <location>
        <begin position="4"/>
        <end position="59"/>
    </location>
</feature>
<evidence type="ECO:0000313" key="4">
    <source>
        <dbReference type="Proteomes" id="UP000008414"/>
    </source>
</evidence>
<sequence length="180" mass="20979">MLTERWMPIPGLPGYEASSLGRVRSLPRRITQIRYGKSHAITAKGRVLKPRMINGYLVVQPRRPDHSIWSAGVHRLVLMAFSGVHHPTLDCRHLNGDRMDNRPENLEWGTRLDNLEDQKLHGTHPSQRLVTHCPAGHEYTSENTARRKSDGSRRCRQCDREYAREYQRRKRRTRGGLRQE</sequence>
<keyword evidence="3" id="KW-0378">Hydrolase</keyword>
<dbReference type="EMBL" id="JF937101">
    <property type="protein sequence ID" value="AEK09492.1"/>
    <property type="molecule type" value="Genomic_DNA"/>
</dbReference>
<keyword evidence="3" id="KW-0540">Nuclease</keyword>
<reference evidence="3 4" key="1">
    <citation type="journal article" date="2012" name="J. Virol.">
        <title>Complete Genome Sequences of 138 Mycobacteriophages.</title>
        <authorList>
            <consortium name="the Science Education Alliance Phage Hunters Advancing Genomics and Evolutionary Science Program"/>
            <consortium name="the KwaZulu-Natal Research Institute for Tuberculosis and HIV Mycobacterial Genetics Course Students"/>
            <consortium name="the Phage Hunters Integrating Research and Education Program"/>
            <person name="Hatfull G.F."/>
        </authorList>
    </citation>
    <scope>NUCLEOTIDE SEQUENCE [LARGE SCALE GENOMIC DNA]</scope>
    <source>
        <strain evidence="3">LittleE</strain>
    </source>
</reference>
<accession>G1D3Z7</accession>
<dbReference type="Proteomes" id="UP000008414">
    <property type="component" value="Segment"/>
</dbReference>
<gene>
    <name evidence="3" type="primary">112</name>
    <name evidence="3" type="ORF">LITTLEE_112</name>
</gene>
<keyword evidence="3" id="KW-0255">Endonuclease</keyword>
<evidence type="ECO:0000259" key="1">
    <source>
        <dbReference type="Pfam" id="PF07463"/>
    </source>
</evidence>
<organism evidence="3 4">
    <name type="scientific">Mycobacterium phage LittleE</name>
    <dbReference type="NCBI Taxonomy" id="2922212"/>
    <lineage>
        <taxon>Viruses</taxon>
        <taxon>Duplodnaviria</taxon>
        <taxon>Heunggongvirae</taxon>
        <taxon>Uroviricota</taxon>
        <taxon>Caudoviricetes</taxon>
        <taxon>Omegavirus</taxon>
        <taxon>Omegavirus littlee</taxon>
    </lineage>
</organism>
<dbReference type="InterPro" id="IPR044925">
    <property type="entry name" value="His-Me_finger_sf"/>
</dbReference>
<dbReference type="RefSeq" id="YP_009637023.1">
    <property type="nucleotide sequence ID" value="NC_042322.1"/>
</dbReference>
<keyword evidence="4" id="KW-1185">Reference proteome</keyword>
<proteinExistence type="predicted"/>
<dbReference type="GO" id="GO:0016788">
    <property type="term" value="F:hydrolase activity, acting on ester bonds"/>
    <property type="evidence" value="ECO:0007669"/>
    <property type="project" value="InterPro"/>
</dbReference>
<dbReference type="GeneID" id="40233769"/>
<dbReference type="Gene3D" id="3.90.75.20">
    <property type="match status" value="1"/>
</dbReference>
<name>G1D3Z7_9CAUD</name>
<protein>
    <submittedName>
        <fullName evidence="3">HNH endonuclease</fullName>
    </submittedName>
</protein>
<feature type="domain" description="HNH nuclease" evidence="2">
    <location>
        <begin position="72"/>
        <end position="114"/>
    </location>
</feature>
<dbReference type="Pfam" id="PF07463">
    <property type="entry name" value="NUMOD4"/>
    <property type="match status" value="1"/>
</dbReference>
<evidence type="ECO:0000313" key="3">
    <source>
        <dbReference type="EMBL" id="AEK09492.1"/>
    </source>
</evidence>
<evidence type="ECO:0000259" key="2">
    <source>
        <dbReference type="Pfam" id="PF13392"/>
    </source>
</evidence>
<dbReference type="Pfam" id="PF13392">
    <property type="entry name" value="HNH_3"/>
    <property type="match status" value="1"/>
</dbReference>
<dbReference type="SUPFAM" id="SSF54060">
    <property type="entry name" value="His-Me finger endonucleases"/>
    <property type="match status" value="1"/>
</dbReference>
<dbReference type="InterPro" id="IPR003615">
    <property type="entry name" value="HNH_nuc"/>
</dbReference>
<dbReference type="InterPro" id="IPR010902">
    <property type="entry name" value="NUMOD4"/>
</dbReference>